<dbReference type="OrthoDB" id="1419485at2"/>
<evidence type="ECO:0000313" key="3">
    <source>
        <dbReference type="Proteomes" id="UP000310017"/>
    </source>
</evidence>
<dbReference type="EMBL" id="CP040710">
    <property type="protein sequence ID" value="QCX01226.1"/>
    <property type="molecule type" value="Genomic_DNA"/>
</dbReference>
<dbReference type="Pfam" id="PF10988">
    <property type="entry name" value="DUF2807"/>
    <property type="match status" value="1"/>
</dbReference>
<sequence>MKKITLLIALVFCLQAFSQRKPKIKGNKSVIEVQQDLPPFNAIELNDDLRIELRKGRQEGVFINADDNLIDVLKFEVVNGVLEISSFYKITAKKKLDIVVSYTELQSVIARDGRIETKDNVVSDVFDAKLFGSAKMDMNVNASVIDLEMEGNSSGDLNFQSDTLNLVIKDRVDVRVYSISEWTNVDLTSSANIKMEGTAYGLSAHLFDNSNLRASKLEAEGVEVFAEGSPSARVFALKDFELTSRGSSKTYLTGNPKIDIIEFLDTSELHKEKE</sequence>
<proteinExistence type="predicted"/>
<dbReference type="Gene3D" id="2.160.20.120">
    <property type="match status" value="1"/>
</dbReference>
<dbReference type="Proteomes" id="UP000310017">
    <property type="component" value="Chromosome"/>
</dbReference>
<name>A0A5B7SRI4_9FLAO</name>
<dbReference type="AlphaFoldDB" id="A0A5B7SRI4"/>
<dbReference type="InterPro" id="IPR021255">
    <property type="entry name" value="DUF2807"/>
</dbReference>
<reference evidence="2 3" key="1">
    <citation type="submission" date="2019-05" db="EMBL/GenBank/DDBJ databases">
        <title>Genome sequencing of F202Z8.</title>
        <authorList>
            <person name="Kwon Y.M."/>
        </authorList>
    </citation>
    <scope>NUCLEOTIDE SEQUENCE [LARGE SCALE GENOMIC DNA]</scope>
    <source>
        <strain evidence="2 3">F202Z8</strain>
    </source>
</reference>
<gene>
    <name evidence="2" type="ORF">FGM00_14310</name>
</gene>
<feature type="domain" description="Putative auto-transporter adhesin head GIN" evidence="1">
    <location>
        <begin position="39"/>
        <end position="165"/>
    </location>
</feature>
<accession>A0A5B7SRI4</accession>
<protein>
    <submittedName>
        <fullName evidence="2">DUF2807 domain-containing protein</fullName>
    </submittedName>
</protein>
<dbReference type="RefSeq" id="WP_138853565.1">
    <property type="nucleotide sequence ID" value="NZ_CP040710.1"/>
</dbReference>
<evidence type="ECO:0000313" key="2">
    <source>
        <dbReference type="EMBL" id="QCX01226.1"/>
    </source>
</evidence>
<keyword evidence="3" id="KW-1185">Reference proteome</keyword>
<evidence type="ECO:0000259" key="1">
    <source>
        <dbReference type="Pfam" id="PF10988"/>
    </source>
</evidence>
<organism evidence="2 3">
    <name type="scientific">Aggregatimonas sangjinii</name>
    <dbReference type="NCBI Taxonomy" id="2583587"/>
    <lineage>
        <taxon>Bacteria</taxon>
        <taxon>Pseudomonadati</taxon>
        <taxon>Bacteroidota</taxon>
        <taxon>Flavobacteriia</taxon>
        <taxon>Flavobacteriales</taxon>
        <taxon>Flavobacteriaceae</taxon>
        <taxon>Aggregatimonas</taxon>
    </lineage>
</organism>
<dbReference type="KEGG" id="asag:FGM00_14310"/>